<comment type="caution">
    <text evidence="1">The sequence shown here is derived from an EMBL/GenBank/DDBJ whole genome shotgun (WGS) entry which is preliminary data.</text>
</comment>
<dbReference type="AlphaFoldDB" id="A0A0A1YQL6"/>
<dbReference type="Proteomes" id="UP000030063">
    <property type="component" value="Unassembled WGS sequence"/>
</dbReference>
<protein>
    <recommendedName>
        <fullName evidence="3">Ethyl tert-butyl ether degradation protein EthD</fullName>
    </recommendedName>
</protein>
<dbReference type="InterPro" id="IPR009799">
    <property type="entry name" value="EthD_dom"/>
</dbReference>
<dbReference type="GO" id="GO:0016491">
    <property type="term" value="F:oxidoreductase activity"/>
    <property type="evidence" value="ECO:0007669"/>
    <property type="project" value="InterPro"/>
</dbReference>
<sequence length="101" mass="11649">MYCVTVIYPRAEDGHFDFDYYRNQHIPHILKLLGDNVQRVELRRGLQAVDGTPAPFHCLLNTHILSAEQFQSVMAANADWVANDIPRYTNLQPIIQIDEIL</sequence>
<dbReference type="NCBIfam" id="TIGR02118">
    <property type="entry name" value="EthD family reductase"/>
    <property type="match status" value="1"/>
</dbReference>
<keyword evidence="2" id="KW-1185">Reference proteome</keyword>
<dbReference type="RefSeq" id="WP_025164021.1">
    <property type="nucleotide sequence ID" value="NZ_AWSQ01000001.1"/>
</dbReference>
<dbReference type="OrthoDB" id="5343971at2"/>
<evidence type="ECO:0000313" key="2">
    <source>
        <dbReference type="Proteomes" id="UP000030063"/>
    </source>
</evidence>
<dbReference type="STRING" id="1395571.TMS3_0104425"/>
<dbReference type="SUPFAM" id="SSF54909">
    <property type="entry name" value="Dimeric alpha+beta barrel"/>
    <property type="match status" value="1"/>
</dbReference>
<name>A0A0A1YQL6_9PSED</name>
<dbReference type="EMBL" id="AWSQ01000001">
    <property type="protein sequence ID" value="KFX71184.1"/>
    <property type="molecule type" value="Genomic_DNA"/>
</dbReference>
<dbReference type="PANTHER" id="PTHR40260">
    <property type="entry name" value="BLR8190 PROTEIN"/>
    <property type="match status" value="1"/>
</dbReference>
<accession>A0A0A1YQL6</accession>
<proteinExistence type="predicted"/>
<reference evidence="1 2" key="1">
    <citation type="journal article" date="2014" name="Genome Announc.">
        <title>Draft Genome Sequence of Petroleum Oil-Degrading Marine Bacterium Pseudomonas taeanensis Strain MS-3, Isolated from a Crude Oil-Contaminated Seashore.</title>
        <authorList>
            <person name="Lee S.Y."/>
            <person name="Kim S.H."/>
            <person name="Lee D.G."/>
            <person name="Shin S."/>
            <person name="Yun S.H."/>
            <person name="Choi C.W."/>
            <person name="Chung Y.H."/>
            <person name="Choi J.S."/>
            <person name="Kahng H.Y."/>
            <person name="Kim S.I."/>
        </authorList>
    </citation>
    <scope>NUCLEOTIDE SEQUENCE [LARGE SCALE GENOMIC DNA]</scope>
    <source>
        <strain evidence="1 2">MS-3</strain>
    </source>
</reference>
<dbReference type="Gene3D" id="3.30.70.100">
    <property type="match status" value="1"/>
</dbReference>
<evidence type="ECO:0000313" key="1">
    <source>
        <dbReference type="EMBL" id="KFX71184.1"/>
    </source>
</evidence>
<dbReference type="InterPro" id="IPR011008">
    <property type="entry name" value="Dimeric_a/b-barrel"/>
</dbReference>
<organism evidence="1 2">
    <name type="scientific">Pseudomonas taeanensis MS-3</name>
    <dbReference type="NCBI Taxonomy" id="1395571"/>
    <lineage>
        <taxon>Bacteria</taxon>
        <taxon>Pseudomonadati</taxon>
        <taxon>Pseudomonadota</taxon>
        <taxon>Gammaproteobacteria</taxon>
        <taxon>Pseudomonadales</taxon>
        <taxon>Pseudomonadaceae</taxon>
        <taxon>Pseudomonas</taxon>
    </lineage>
</organism>
<dbReference type="PANTHER" id="PTHR40260:SF2">
    <property type="entry name" value="BLR8190 PROTEIN"/>
    <property type="match status" value="1"/>
</dbReference>
<gene>
    <name evidence="1" type="ORF">TMS3_0104425</name>
</gene>
<evidence type="ECO:0008006" key="3">
    <source>
        <dbReference type="Google" id="ProtNLM"/>
    </source>
</evidence>